<feature type="domain" description="VOC" evidence="1">
    <location>
        <begin position="56"/>
        <end position="177"/>
    </location>
</feature>
<keyword evidence="3" id="KW-1185">Reference proteome</keyword>
<dbReference type="Proteomes" id="UP000184212">
    <property type="component" value="Unassembled WGS sequence"/>
</dbReference>
<dbReference type="PANTHER" id="PTHR21366">
    <property type="entry name" value="GLYOXALASE FAMILY PROTEIN"/>
    <property type="match status" value="1"/>
</dbReference>
<proteinExistence type="predicted"/>
<dbReference type="InterPro" id="IPR029068">
    <property type="entry name" value="Glyas_Bleomycin-R_OHBP_Dase"/>
</dbReference>
<organism evidence="2 3">
    <name type="scientific">Chryseolinea serpens</name>
    <dbReference type="NCBI Taxonomy" id="947013"/>
    <lineage>
        <taxon>Bacteria</taxon>
        <taxon>Pseudomonadati</taxon>
        <taxon>Bacteroidota</taxon>
        <taxon>Cytophagia</taxon>
        <taxon>Cytophagales</taxon>
        <taxon>Fulvivirgaceae</taxon>
        <taxon>Chryseolinea</taxon>
    </lineage>
</organism>
<dbReference type="Pfam" id="PF00903">
    <property type="entry name" value="Glyoxalase"/>
    <property type="match status" value="1"/>
</dbReference>
<sequence>MFTKILRDSIVTPRSGSPHRAPLNGTFMKRSLLIFIFGCLLSVTLKAQAPKKDSIMLNHMAMYVHDLKKSTQFYETILRFKKADEPFKDGKHTWFDLGPTSRLHLIEGAPNDIPRDKNDHLCFSVPSVDDFIARLEKNNVFYSNWKGEPKTFTLRVDGVKQIYFQDPDGHWIEINDDGFKKK</sequence>
<dbReference type="EMBL" id="FQWQ01000003">
    <property type="protein sequence ID" value="SHH51753.1"/>
    <property type="molecule type" value="Genomic_DNA"/>
</dbReference>
<keyword evidence="2" id="KW-0456">Lyase</keyword>
<dbReference type="InterPro" id="IPR037523">
    <property type="entry name" value="VOC_core"/>
</dbReference>
<name>A0A1M5TN07_9BACT</name>
<dbReference type="AlphaFoldDB" id="A0A1M5TN07"/>
<dbReference type="SUPFAM" id="SSF54593">
    <property type="entry name" value="Glyoxalase/Bleomycin resistance protein/Dihydroxybiphenyl dioxygenase"/>
    <property type="match status" value="1"/>
</dbReference>
<protein>
    <submittedName>
        <fullName evidence="2">Lactoylglutathione lyase</fullName>
    </submittedName>
</protein>
<dbReference type="STRING" id="947013.SAMN04488109_4160"/>
<evidence type="ECO:0000313" key="2">
    <source>
        <dbReference type="EMBL" id="SHH51753.1"/>
    </source>
</evidence>
<dbReference type="InterPro" id="IPR004360">
    <property type="entry name" value="Glyas_Fos-R_dOase_dom"/>
</dbReference>
<dbReference type="PROSITE" id="PS51819">
    <property type="entry name" value="VOC"/>
    <property type="match status" value="1"/>
</dbReference>
<dbReference type="InterPro" id="IPR050383">
    <property type="entry name" value="GlyoxalaseI/FosfomycinResist"/>
</dbReference>
<gene>
    <name evidence="2" type="ORF">SAMN04488109_4160</name>
</gene>
<evidence type="ECO:0000313" key="3">
    <source>
        <dbReference type="Proteomes" id="UP000184212"/>
    </source>
</evidence>
<dbReference type="GO" id="GO:0016829">
    <property type="term" value="F:lyase activity"/>
    <property type="evidence" value="ECO:0007669"/>
    <property type="project" value="UniProtKB-KW"/>
</dbReference>
<reference evidence="2 3" key="1">
    <citation type="submission" date="2016-11" db="EMBL/GenBank/DDBJ databases">
        <authorList>
            <person name="Jaros S."/>
            <person name="Januszkiewicz K."/>
            <person name="Wedrychowicz H."/>
        </authorList>
    </citation>
    <scope>NUCLEOTIDE SEQUENCE [LARGE SCALE GENOMIC DNA]</scope>
    <source>
        <strain evidence="2 3">DSM 24574</strain>
    </source>
</reference>
<accession>A0A1M5TN07</accession>
<dbReference type="Gene3D" id="3.10.180.10">
    <property type="entry name" value="2,3-Dihydroxybiphenyl 1,2-Dioxygenase, domain 1"/>
    <property type="match status" value="1"/>
</dbReference>
<evidence type="ECO:0000259" key="1">
    <source>
        <dbReference type="PROSITE" id="PS51819"/>
    </source>
</evidence>